<feature type="region of interest" description="Disordered" evidence="1">
    <location>
        <begin position="58"/>
        <end position="80"/>
    </location>
</feature>
<dbReference type="Proteomes" id="UP000515733">
    <property type="component" value="Chromosome"/>
</dbReference>
<evidence type="ECO:0008006" key="4">
    <source>
        <dbReference type="Google" id="ProtNLM"/>
    </source>
</evidence>
<dbReference type="EMBL" id="LR778301">
    <property type="protein sequence ID" value="CAB1370207.1"/>
    <property type="molecule type" value="Genomic_DNA"/>
</dbReference>
<proteinExistence type="predicted"/>
<reference evidence="2 3" key="1">
    <citation type="submission" date="2020-03" db="EMBL/GenBank/DDBJ databases">
        <authorList>
            <consortium name="Genoscope - CEA"/>
            <person name="William W."/>
        </authorList>
    </citation>
    <scope>NUCLEOTIDE SEQUENCE [LARGE SCALE GENOMIC DNA]</scope>
    <source>
        <strain evidence="3">DSM 16959</strain>
    </source>
</reference>
<evidence type="ECO:0000313" key="3">
    <source>
        <dbReference type="Proteomes" id="UP000515733"/>
    </source>
</evidence>
<dbReference type="KEGG" id="doe:DENOEST_3053"/>
<sequence>MPWKKVKPMDEKVLFIADYLRQQGSFSDLCDHYGISHKATNGLLATASKALMDWKEEQSRRPKDCSTVTHPCPGNNRRVA</sequence>
<dbReference type="RefSeq" id="WP_197970628.1">
    <property type="nucleotide sequence ID" value="NZ_NCXS01000008.1"/>
</dbReference>
<accession>A0A6S6Y458</accession>
<keyword evidence="3" id="KW-1185">Reference proteome</keyword>
<organism evidence="2 3">
    <name type="scientific">Denitratisoma oestradiolicum</name>
    <dbReference type="NCBI Taxonomy" id="311182"/>
    <lineage>
        <taxon>Bacteria</taxon>
        <taxon>Pseudomonadati</taxon>
        <taxon>Pseudomonadota</taxon>
        <taxon>Betaproteobacteria</taxon>
        <taxon>Nitrosomonadales</taxon>
        <taxon>Sterolibacteriaceae</taxon>
        <taxon>Denitratisoma</taxon>
    </lineage>
</organism>
<name>A0A6S6Y458_9PROT</name>
<evidence type="ECO:0000313" key="2">
    <source>
        <dbReference type="EMBL" id="CAB1370207.1"/>
    </source>
</evidence>
<dbReference type="AlphaFoldDB" id="A0A6S6Y458"/>
<evidence type="ECO:0000256" key="1">
    <source>
        <dbReference type="SAM" id="MobiDB-lite"/>
    </source>
</evidence>
<gene>
    <name evidence="2" type="ORF">DENOEST_3053</name>
</gene>
<protein>
    <recommendedName>
        <fullName evidence="4">Transposase</fullName>
    </recommendedName>
</protein>